<accession>A0A9D2KV04</accession>
<dbReference type="InterPro" id="IPR054545">
    <property type="entry name" value="ApeI-like"/>
</dbReference>
<reference evidence="2" key="1">
    <citation type="journal article" date="2021" name="PeerJ">
        <title>Extensive microbial diversity within the chicken gut microbiome revealed by metagenomics and culture.</title>
        <authorList>
            <person name="Gilroy R."/>
            <person name="Ravi A."/>
            <person name="Getino M."/>
            <person name="Pursley I."/>
            <person name="Horton D.L."/>
            <person name="Alikhan N.F."/>
            <person name="Baker D."/>
            <person name="Gharbi K."/>
            <person name="Hall N."/>
            <person name="Watson M."/>
            <person name="Adriaenssens E.M."/>
            <person name="Foster-Nyarko E."/>
            <person name="Jarju S."/>
            <person name="Secka A."/>
            <person name="Antonio M."/>
            <person name="Oren A."/>
            <person name="Chaudhuri R.R."/>
            <person name="La Ragione R."/>
            <person name="Hildebrand F."/>
            <person name="Pallen M.J."/>
        </authorList>
    </citation>
    <scope>NUCLEOTIDE SEQUENCE</scope>
    <source>
        <strain evidence="2">ChiHjej12B11-9795</strain>
    </source>
</reference>
<sequence>MSVLSLENRYYRLVSSRVEGDSGVFRVELLPQCTVYQGHFPGRPVCPGVCHIELVRQCSEILSGQRLRLQAVSLARFPSMASPLVCPEVEVAVSLRPEGPVRSVSATIRAGELTFLEFKGEMSL</sequence>
<dbReference type="Proteomes" id="UP000823862">
    <property type="component" value="Unassembled WGS sequence"/>
</dbReference>
<organism evidence="2 3">
    <name type="scientific">Candidatus Bacteroides avicola</name>
    <dbReference type="NCBI Taxonomy" id="2838468"/>
    <lineage>
        <taxon>Bacteria</taxon>
        <taxon>Pseudomonadati</taxon>
        <taxon>Bacteroidota</taxon>
        <taxon>Bacteroidia</taxon>
        <taxon>Bacteroidales</taxon>
        <taxon>Bacteroidaceae</taxon>
        <taxon>Bacteroides</taxon>
    </lineage>
</organism>
<reference evidence="2" key="2">
    <citation type="submission" date="2021-04" db="EMBL/GenBank/DDBJ databases">
        <authorList>
            <person name="Gilroy R."/>
        </authorList>
    </citation>
    <scope>NUCLEOTIDE SEQUENCE</scope>
    <source>
        <strain evidence="2">ChiHjej12B11-9795</strain>
    </source>
</reference>
<dbReference type="Gene3D" id="3.10.129.10">
    <property type="entry name" value="Hotdog Thioesterase"/>
    <property type="match status" value="1"/>
</dbReference>
<proteinExistence type="predicted"/>
<comment type="caution">
    <text evidence="2">The sequence shown here is derived from an EMBL/GenBank/DDBJ whole genome shotgun (WGS) entry which is preliminary data.</text>
</comment>
<evidence type="ECO:0000259" key="1">
    <source>
        <dbReference type="Pfam" id="PF22818"/>
    </source>
</evidence>
<evidence type="ECO:0000313" key="2">
    <source>
        <dbReference type="EMBL" id="HJA84679.1"/>
    </source>
</evidence>
<dbReference type="EMBL" id="DWZI01000002">
    <property type="protein sequence ID" value="HJA84679.1"/>
    <property type="molecule type" value="Genomic_DNA"/>
</dbReference>
<dbReference type="SUPFAM" id="SSF54637">
    <property type="entry name" value="Thioesterase/thiol ester dehydrase-isomerase"/>
    <property type="match status" value="1"/>
</dbReference>
<dbReference type="InterPro" id="IPR029069">
    <property type="entry name" value="HotDog_dom_sf"/>
</dbReference>
<name>A0A9D2KV04_9BACE</name>
<evidence type="ECO:0000313" key="3">
    <source>
        <dbReference type="Proteomes" id="UP000823862"/>
    </source>
</evidence>
<dbReference type="Pfam" id="PF22818">
    <property type="entry name" value="ApeI-like"/>
    <property type="match status" value="1"/>
</dbReference>
<protein>
    <submittedName>
        <fullName evidence="2">Beta-hydroxyacyl-ACP dehydratase</fullName>
    </submittedName>
</protein>
<dbReference type="AlphaFoldDB" id="A0A9D2KV04"/>
<feature type="domain" description="ApeI dehydratase-like" evidence="1">
    <location>
        <begin position="17"/>
        <end position="91"/>
    </location>
</feature>
<gene>
    <name evidence="2" type="ORF">H9950_00505</name>
</gene>